<gene>
    <name evidence="4" type="ORF">CRH09_05250</name>
</gene>
<accession>A0A291RDQ0</accession>
<dbReference type="Gene3D" id="3.40.50.720">
    <property type="entry name" value="NAD(P)-binding Rossmann-like Domain"/>
    <property type="match status" value="1"/>
</dbReference>
<sequence length="366" mass="39538">MQSGRRATRPLHRAGRWPRRQCRAAQAHRLAGRRLPRPVQRVDRREHHGLFRPGRQRFPHPRPAVRPRRRRFRHRKRRCACGAGLLDRPRHVVAAGHLPGGAVVTGTERPTAVVTGGSRGIGASICARLADAGYAVHFCYRRAERRAETTVARLRRTGAHIRSHRADITDPGRVAAFAAAVRESGCGVDVLVLNASGGMEREAPPGYADRINGDAQVAVLDAFGALLRPGASIVYLTSVQSHRFGAIDEFDSYHAIAASKHRGERLVGRWCLARTPPVAWTTVVSDMVDGTPAALLMDLREPDASDDRRRAAARNAAPLPTVEAVAAQVVSAVTSARSPGAYVDFVAGGAIGAAVVRQPHPLGSTQ</sequence>
<feature type="region of interest" description="Disordered" evidence="3">
    <location>
        <begin position="51"/>
        <end position="73"/>
    </location>
</feature>
<dbReference type="PANTHER" id="PTHR43008">
    <property type="entry name" value="BENZIL REDUCTASE"/>
    <property type="match status" value="1"/>
</dbReference>
<evidence type="ECO:0000313" key="5">
    <source>
        <dbReference type="Proteomes" id="UP000221961"/>
    </source>
</evidence>
<dbReference type="InterPro" id="IPR036291">
    <property type="entry name" value="NAD(P)-bd_dom_sf"/>
</dbReference>
<dbReference type="PANTHER" id="PTHR43008:SF4">
    <property type="entry name" value="CHAIN DEHYDROGENASE, PUTATIVE (AFU_ORTHOLOGUE AFUA_4G08710)-RELATED"/>
    <property type="match status" value="1"/>
</dbReference>
<evidence type="ECO:0000256" key="3">
    <source>
        <dbReference type="SAM" id="MobiDB-lite"/>
    </source>
</evidence>
<dbReference type="Proteomes" id="UP000221961">
    <property type="component" value="Chromosome"/>
</dbReference>
<dbReference type="SUPFAM" id="SSF51735">
    <property type="entry name" value="NAD(P)-binding Rossmann-fold domains"/>
    <property type="match status" value="1"/>
</dbReference>
<protein>
    <recommendedName>
        <fullName evidence="6">SDR family NAD(P)-dependent oxidoreductase</fullName>
    </recommendedName>
</protein>
<evidence type="ECO:0000256" key="2">
    <source>
        <dbReference type="ARBA" id="ARBA00023002"/>
    </source>
</evidence>
<dbReference type="EMBL" id="CP023778">
    <property type="protein sequence ID" value="ATL65706.1"/>
    <property type="molecule type" value="Genomic_DNA"/>
</dbReference>
<name>A0A291RDQ0_9NOCA</name>
<comment type="similarity">
    <text evidence="1">Belongs to the short-chain dehydrogenases/reductases (SDR) family.</text>
</comment>
<reference evidence="4 5" key="1">
    <citation type="submission" date="2017-10" db="EMBL/GenBank/DDBJ databases">
        <title>Comparative genomics between pathogenic Norcardia.</title>
        <authorList>
            <person name="Zeng L."/>
        </authorList>
    </citation>
    <scope>NUCLEOTIDE SEQUENCE [LARGE SCALE GENOMIC DNA]</scope>
    <source>
        <strain evidence="4 5">NC_YFY_NT001</strain>
    </source>
</reference>
<evidence type="ECO:0008006" key="6">
    <source>
        <dbReference type="Google" id="ProtNLM"/>
    </source>
</evidence>
<organism evidence="4 5">
    <name type="scientific">Nocardia terpenica</name>
    <dbReference type="NCBI Taxonomy" id="455432"/>
    <lineage>
        <taxon>Bacteria</taxon>
        <taxon>Bacillati</taxon>
        <taxon>Actinomycetota</taxon>
        <taxon>Actinomycetes</taxon>
        <taxon>Mycobacteriales</taxon>
        <taxon>Nocardiaceae</taxon>
        <taxon>Nocardia</taxon>
    </lineage>
</organism>
<dbReference type="InterPro" id="IPR002347">
    <property type="entry name" value="SDR_fam"/>
</dbReference>
<evidence type="ECO:0000313" key="4">
    <source>
        <dbReference type="EMBL" id="ATL65706.1"/>
    </source>
</evidence>
<dbReference type="GO" id="GO:0050664">
    <property type="term" value="F:oxidoreductase activity, acting on NAD(P)H, oxygen as acceptor"/>
    <property type="evidence" value="ECO:0007669"/>
    <property type="project" value="TreeGrafter"/>
</dbReference>
<dbReference type="PRINTS" id="PR00081">
    <property type="entry name" value="GDHRDH"/>
</dbReference>
<dbReference type="Pfam" id="PF00106">
    <property type="entry name" value="adh_short"/>
    <property type="match status" value="1"/>
</dbReference>
<dbReference type="NCBIfam" id="NF005868">
    <property type="entry name" value="PRK07806.1"/>
    <property type="match status" value="1"/>
</dbReference>
<dbReference type="KEGG" id="ntp:CRH09_05250"/>
<proteinExistence type="inferred from homology"/>
<evidence type="ECO:0000256" key="1">
    <source>
        <dbReference type="ARBA" id="ARBA00006484"/>
    </source>
</evidence>
<dbReference type="AlphaFoldDB" id="A0A291RDQ0"/>
<feature type="compositionally biased region" description="Basic residues" evidence="3">
    <location>
        <begin position="54"/>
        <end position="73"/>
    </location>
</feature>
<keyword evidence="2" id="KW-0560">Oxidoreductase</keyword>